<dbReference type="GO" id="GO:0070401">
    <property type="term" value="F:NADP+ binding"/>
    <property type="evidence" value="ECO:0007669"/>
    <property type="project" value="UniProtKB-UniRule"/>
</dbReference>
<dbReference type="EMBL" id="MFAB01000032">
    <property type="protein sequence ID" value="OGD68225.1"/>
    <property type="molecule type" value="Genomic_DNA"/>
</dbReference>
<dbReference type="SUPFAM" id="SSF51735">
    <property type="entry name" value="NAD(P)-binding Rossmann-fold domains"/>
    <property type="match status" value="1"/>
</dbReference>
<feature type="domain" description="NAD(P)-binding" evidence="8">
    <location>
        <begin position="5"/>
        <end position="332"/>
    </location>
</feature>
<dbReference type="Proteomes" id="UP000176865">
    <property type="component" value="Unassembled WGS sequence"/>
</dbReference>
<dbReference type="PANTHER" id="PTHR43715">
    <property type="entry name" value="GDP-MANNOSE 4,6-DEHYDRATASE"/>
    <property type="match status" value="1"/>
</dbReference>
<comment type="caution">
    <text evidence="7">Lacks conserved residue(s) required for the propagation of feature annotation.</text>
</comment>
<dbReference type="EC" id="4.2.1.47" evidence="4 7"/>
<comment type="caution">
    <text evidence="9">The sequence shown here is derived from an EMBL/GenBank/DDBJ whole genome shotgun (WGS) entry which is preliminary data.</text>
</comment>
<comment type="similarity">
    <text evidence="3 7">Belongs to the NAD(P)-dependent epimerase/dehydratase family. GDP-mannose 4,6-dehydratase subfamily.</text>
</comment>
<dbReference type="InterPro" id="IPR036291">
    <property type="entry name" value="NAD(P)-bd_dom_sf"/>
</dbReference>
<keyword evidence="5 7" id="KW-0456">Lyase</keyword>
<dbReference type="InterPro" id="IPR016040">
    <property type="entry name" value="NAD(P)-bd_dom"/>
</dbReference>
<dbReference type="Gene3D" id="3.40.50.720">
    <property type="entry name" value="NAD(P)-binding Rossmann-like Domain"/>
    <property type="match status" value="1"/>
</dbReference>
<evidence type="ECO:0000313" key="9">
    <source>
        <dbReference type="EMBL" id="OGD68225.1"/>
    </source>
</evidence>
<sequence>MKKALITGITGQDGSYLAELLIEKGYEVHGFVRRSSTFNRKNIEHIFDTEEKREKFLHYGDMTDINSLISVLKKVEPDEIYNLAAQSHVKISFEIPFYTAQSDAIGVLNILEAVRILKMDSKIYQASTSELYNGDSKLSPQNENTPFKPKSPYGVAKLYGFEIARVYRESYGMFVCNGILFNHESPRRGTNFVTRKVTKGVAEIKLGLREKISIGNLDAKRDWGFALEYMEAAWMMLQQDKPDDYVICTGENHSVREFIEESFKCIDIDIEWKGKGLGEIGVNKKTGDILVSVNSDYFRPNEVDYLKGDQSKAKEKLGWNPKVKYKELVKMMVDSDLKILTKENE</sequence>
<name>A0A1F5ELE7_9BACT</name>
<dbReference type="FunFam" id="3.40.50.720:FF:000924">
    <property type="entry name" value="GDP-mannose 4,6 dehydratase"/>
    <property type="match status" value="1"/>
</dbReference>
<dbReference type="GO" id="GO:0042351">
    <property type="term" value="P:'de novo' GDP-L-fucose biosynthetic process"/>
    <property type="evidence" value="ECO:0007669"/>
    <property type="project" value="TreeGrafter"/>
</dbReference>
<dbReference type="InterPro" id="IPR006368">
    <property type="entry name" value="GDP_Man_deHydtase"/>
</dbReference>
<accession>A0A1F5ELE7</accession>
<reference evidence="9 10" key="1">
    <citation type="journal article" date="2016" name="Nat. Commun.">
        <title>Thousands of microbial genomes shed light on interconnected biogeochemical processes in an aquifer system.</title>
        <authorList>
            <person name="Anantharaman K."/>
            <person name="Brown C.T."/>
            <person name="Hug L.A."/>
            <person name="Sharon I."/>
            <person name="Castelle C.J."/>
            <person name="Probst A.J."/>
            <person name="Thomas B.C."/>
            <person name="Singh A."/>
            <person name="Wilkins M.J."/>
            <person name="Karaoz U."/>
            <person name="Brodie E.L."/>
            <person name="Williams K.H."/>
            <person name="Hubbard S.S."/>
            <person name="Banfield J.F."/>
        </authorList>
    </citation>
    <scope>NUCLEOTIDE SEQUENCE [LARGE SCALE GENOMIC DNA]</scope>
</reference>
<dbReference type="PANTHER" id="PTHR43715:SF1">
    <property type="entry name" value="GDP-MANNOSE 4,6 DEHYDRATASE"/>
    <property type="match status" value="1"/>
</dbReference>
<evidence type="ECO:0000256" key="2">
    <source>
        <dbReference type="ARBA" id="ARBA00001937"/>
    </source>
</evidence>
<dbReference type="STRING" id="1797579.A2996_02170"/>
<evidence type="ECO:0000256" key="3">
    <source>
        <dbReference type="ARBA" id="ARBA00009263"/>
    </source>
</evidence>
<evidence type="ECO:0000256" key="1">
    <source>
        <dbReference type="ARBA" id="ARBA00000188"/>
    </source>
</evidence>
<dbReference type="Pfam" id="PF16363">
    <property type="entry name" value="GDP_Man_Dehyd"/>
    <property type="match status" value="1"/>
</dbReference>
<dbReference type="NCBIfam" id="TIGR01472">
    <property type="entry name" value="gmd"/>
    <property type="match status" value="1"/>
</dbReference>
<proteinExistence type="inferred from homology"/>
<dbReference type="GO" id="GO:0008446">
    <property type="term" value="F:GDP-mannose 4,6-dehydratase activity"/>
    <property type="evidence" value="ECO:0007669"/>
    <property type="project" value="UniProtKB-UniRule"/>
</dbReference>
<dbReference type="Gene3D" id="3.90.25.10">
    <property type="entry name" value="UDP-galactose 4-epimerase, domain 1"/>
    <property type="match status" value="1"/>
</dbReference>
<organism evidence="9 10">
    <name type="scientific">Candidatus Campbellbacteria bacterium RIFCSPLOWO2_01_FULL_34_15</name>
    <dbReference type="NCBI Taxonomy" id="1797579"/>
    <lineage>
        <taxon>Bacteria</taxon>
        <taxon>Candidatus Campbelliibacteriota</taxon>
    </lineage>
</organism>
<dbReference type="CDD" id="cd05260">
    <property type="entry name" value="GDP_MD_SDR_e"/>
    <property type="match status" value="1"/>
</dbReference>
<evidence type="ECO:0000259" key="8">
    <source>
        <dbReference type="Pfam" id="PF16363"/>
    </source>
</evidence>
<dbReference type="AlphaFoldDB" id="A0A1F5ELE7"/>
<dbReference type="HAMAP" id="MF_00955">
    <property type="entry name" value="GDP_Man_dehydratase"/>
    <property type="match status" value="1"/>
</dbReference>
<comment type="cofactor">
    <cofactor evidence="2 7">
        <name>NADP(+)</name>
        <dbReference type="ChEBI" id="CHEBI:58349"/>
    </cofactor>
</comment>
<evidence type="ECO:0000313" key="10">
    <source>
        <dbReference type="Proteomes" id="UP000176865"/>
    </source>
</evidence>
<gene>
    <name evidence="7" type="primary">gmd</name>
    <name evidence="9" type="ORF">A2996_02170</name>
</gene>
<evidence type="ECO:0000256" key="5">
    <source>
        <dbReference type="ARBA" id="ARBA00023239"/>
    </source>
</evidence>
<comment type="function">
    <text evidence="6 7">Catalyzes the conversion of GDP-D-mannose to GDP-4-dehydro-6-deoxy-D-mannose.</text>
</comment>
<keyword evidence="7" id="KW-0521">NADP</keyword>
<evidence type="ECO:0000256" key="6">
    <source>
        <dbReference type="ARBA" id="ARBA00059383"/>
    </source>
</evidence>
<protein>
    <recommendedName>
        <fullName evidence="4 7">GDP-mannose 4,6-dehydratase</fullName>
        <ecNumber evidence="4 7">4.2.1.47</ecNumber>
    </recommendedName>
    <alternativeName>
        <fullName evidence="7">GDP-D-mannose dehydratase</fullName>
    </alternativeName>
</protein>
<evidence type="ECO:0000256" key="4">
    <source>
        <dbReference type="ARBA" id="ARBA00011989"/>
    </source>
</evidence>
<comment type="catalytic activity">
    <reaction evidence="1 7">
        <text>GDP-alpha-D-mannose = GDP-4-dehydro-alpha-D-rhamnose + H2O</text>
        <dbReference type="Rhea" id="RHEA:23820"/>
        <dbReference type="ChEBI" id="CHEBI:15377"/>
        <dbReference type="ChEBI" id="CHEBI:57527"/>
        <dbReference type="ChEBI" id="CHEBI:57964"/>
        <dbReference type="EC" id="4.2.1.47"/>
    </reaction>
</comment>
<evidence type="ECO:0000256" key="7">
    <source>
        <dbReference type="HAMAP-Rule" id="MF_00955"/>
    </source>
</evidence>